<evidence type="ECO:0000313" key="6">
    <source>
        <dbReference type="EMBL" id="TXG38573.1"/>
    </source>
</evidence>
<dbReference type="GO" id="GO:0006508">
    <property type="term" value="P:proteolysis"/>
    <property type="evidence" value="ECO:0007669"/>
    <property type="project" value="UniProtKB-KW"/>
</dbReference>
<dbReference type="RefSeq" id="WP_147765854.1">
    <property type="nucleotide sequence ID" value="NZ_VRKQ01000008.1"/>
</dbReference>
<dbReference type="Gene3D" id="3.90.1720.10">
    <property type="entry name" value="endopeptidase domain like (from Nostoc punctiforme)"/>
    <property type="match status" value="1"/>
</dbReference>
<dbReference type="InterPro" id="IPR000064">
    <property type="entry name" value="NLP_P60_dom"/>
</dbReference>
<keyword evidence="4" id="KW-0788">Thiol protease</keyword>
<dbReference type="InterPro" id="IPR051202">
    <property type="entry name" value="Peptidase_C40"/>
</dbReference>
<evidence type="ECO:0000256" key="1">
    <source>
        <dbReference type="ARBA" id="ARBA00007074"/>
    </source>
</evidence>
<evidence type="ECO:0000256" key="4">
    <source>
        <dbReference type="ARBA" id="ARBA00022807"/>
    </source>
</evidence>
<evidence type="ECO:0000313" key="7">
    <source>
        <dbReference type="Proteomes" id="UP000321080"/>
    </source>
</evidence>
<evidence type="ECO:0000256" key="3">
    <source>
        <dbReference type="ARBA" id="ARBA00022801"/>
    </source>
</evidence>
<keyword evidence="2" id="KW-0645">Protease</keyword>
<evidence type="ECO:0000259" key="5">
    <source>
        <dbReference type="PROSITE" id="PS51935"/>
    </source>
</evidence>
<dbReference type="SUPFAM" id="SSF54001">
    <property type="entry name" value="Cysteine proteinases"/>
    <property type="match status" value="1"/>
</dbReference>
<dbReference type="AlphaFoldDB" id="A0A5C7GJR7"/>
<dbReference type="GO" id="GO:0008234">
    <property type="term" value="F:cysteine-type peptidase activity"/>
    <property type="evidence" value="ECO:0007669"/>
    <property type="project" value="UniProtKB-KW"/>
</dbReference>
<evidence type="ECO:0000256" key="2">
    <source>
        <dbReference type="ARBA" id="ARBA00022670"/>
    </source>
</evidence>
<feature type="domain" description="NlpC/P60" evidence="5">
    <location>
        <begin position="59"/>
        <end position="186"/>
    </location>
</feature>
<dbReference type="PANTHER" id="PTHR47053:SF1">
    <property type="entry name" value="MUREIN DD-ENDOPEPTIDASE MEPH-RELATED"/>
    <property type="match status" value="1"/>
</dbReference>
<dbReference type="InterPro" id="IPR038765">
    <property type="entry name" value="Papain-like_cys_pep_sf"/>
</dbReference>
<dbReference type="EMBL" id="VRKQ01000008">
    <property type="protein sequence ID" value="TXG38573.1"/>
    <property type="molecule type" value="Genomic_DNA"/>
</dbReference>
<dbReference type="Proteomes" id="UP000321080">
    <property type="component" value="Unassembled WGS sequence"/>
</dbReference>
<organism evidence="6 7">
    <name type="scientific">Seonamhaeicola maritimus</name>
    <dbReference type="NCBI Taxonomy" id="2591822"/>
    <lineage>
        <taxon>Bacteria</taxon>
        <taxon>Pseudomonadati</taxon>
        <taxon>Bacteroidota</taxon>
        <taxon>Flavobacteriia</taxon>
        <taxon>Flavobacteriales</taxon>
        <taxon>Flavobacteriaceae</taxon>
    </lineage>
</organism>
<keyword evidence="7" id="KW-1185">Reference proteome</keyword>
<comment type="caution">
    <text evidence="6">The sequence shown here is derived from an EMBL/GenBank/DDBJ whole genome shotgun (WGS) entry which is preliminary data.</text>
</comment>
<accession>A0A5C7GJR7</accession>
<protein>
    <submittedName>
        <fullName evidence="6">NlpC/P60 family protein</fullName>
    </submittedName>
</protein>
<sequence>MNKLHLLISILFLLSLVNCKSSKRAKNKKASTNKVITKTSTEKEGDGIYNSSSKSENEFSKANEIVKFAKQFKGVRYKWGGTTKAGMDCSGLVYESFRVNNIYLPRISGDMAKKGQKITLKKVQEGDLLFFKTKNRRNAINHVGLVIKSSNKTLEFIHATSSKGVIISKLSEVYWHKSFVEARRVL</sequence>
<reference evidence="6 7" key="1">
    <citation type="submission" date="2019-08" db="EMBL/GenBank/DDBJ databases">
        <title>Seonamhaeicola sediminis sp. nov., isolated from marine sediment.</title>
        <authorList>
            <person name="Cao W.R."/>
        </authorList>
    </citation>
    <scope>NUCLEOTIDE SEQUENCE [LARGE SCALE GENOMIC DNA]</scope>
    <source>
        <strain evidence="6 7">1505</strain>
    </source>
</reference>
<comment type="similarity">
    <text evidence="1">Belongs to the peptidase C40 family.</text>
</comment>
<proteinExistence type="inferred from homology"/>
<dbReference type="PROSITE" id="PS51935">
    <property type="entry name" value="NLPC_P60"/>
    <property type="match status" value="1"/>
</dbReference>
<dbReference type="OrthoDB" id="9807055at2"/>
<dbReference type="Pfam" id="PF00877">
    <property type="entry name" value="NLPC_P60"/>
    <property type="match status" value="1"/>
</dbReference>
<name>A0A5C7GJR7_9FLAO</name>
<gene>
    <name evidence="6" type="ORF">FUA22_01410</name>
</gene>
<dbReference type="PANTHER" id="PTHR47053">
    <property type="entry name" value="MUREIN DD-ENDOPEPTIDASE MEPH-RELATED"/>
    <property type="match status" value="1"/>
</dbReference>
<keyword evidence="3" id="KW-0378">Hydrolase</keyword>